<gene>
    <name evidence="5" type="ORF">A7D00_1281</name>
</gene>
<evidence type="ECO:0000256" key="4">
    <source>
        <dbReference type="ARBA" id="ARBA00023315"/>
    </source>
</evidence>
<evidence type="ECO:0000313" key="5">
    <source>
        <dbReference type="EMBL" id="OAL75681.1"/>
    </source>
</evidence>
<dbReference type="Pfam" id="PF02458">
    <property type="entry name" value="Transferase"/>
    <property type="match status" value="1"/>
</dbReference>
<dbReference type="GO" id="GO:0016746">
    <property type="term" value="F:acyltransferase activity"/>
    <property type="evidence" value="ECO:0007669"/>
    <property type="project" value="UniProtKB-KW"/>
</dbReference>
<sequence>MGFLPFGRQRASPPTVPTDTIIPFHYWDDDHHTRGLSFDIVFRFDDILDHDKLRRALSRLPEIGDWRKLGARIRRNTDGGLEYHVPQSFSNERPGFAFSTTGYGISLTEHPQASRLAQPHNLHAAGRPSVFSTAYAATPEFRSFIRTADFPDRLEGWLCSDSPQLGVKIVVFQDATLVTISFLHSLMDMVGFNDILDAWTAVLRGQENRVKPFIGFFQDPLAGLSKTKTNQLQKYVFTDTLLMGFAWFLFALRYILTVELFWHRREEDRVIFLPAKYLQKMRDKAIDELTSNHVGDSSRLPFISEGDVLFAWWTKVVLQAESPSPSCTINMRNTYCCRSVLAELGHIPSATSALVTNAVFAALTFLSVRQVLSKPLSFTASEVRKSLIQQRTPEQLQALDAIQRNTLDNAHHPALFGNPNMYMIMISNWVKAKLFQVDFSSAVRREGMSLDKRSNQLGRPSCIQGTGTRDYATRNTGVVIGKDASGNWWLLYTLRKQTWPAVEEQILSMAEDT</sequence>
<proteinExistence type="inferred from homology"/>
<dbReference type="EMBL" id="LHPN01000001">
    <property type="protein sequence ID" value="OAL75681.1"/>
    <property type="molecule type" value="Genomic_DNA"/>
</dbReference>
<reference evidence="5 6" key="1">
    <citation type="submission" date="2016-05" db="EMBL/GenBank/DDBJ databases">
        <title>Genome sequencing of Trichophyton violaceum CMCC(F)T3l isolated from hair.</title>
        <authorList>
            <person name="Zhan P."/>
            <person name="Tao Y."/>
            <person name="Liu W."/>
        </authorList>
    </citation>
    <scope>NUCLEOTIDE SEQUENCE [LARGE SCALE GENOMIC DNA]</scope>
    <source>
        <strain evidence="6">CMCC(F)T3l</strain>
    </source>
</reference>
<comment type="pathway">
    <text evidence="1">Secondary metabolite biosynthesis.</text>
</comment>
<dbReference type="AlphaFoldDB" id="A0A178FTC1"/>
<protein>
    <recommendedName>
        <fullName evidence="7">LysR family regulatory protein</fullName>
    </recommendedName>
</protein>
<accession>A0A178FTC1</accession>
<dbReference type="OrthoDB" id="21502at2759"/>
<dbReference type="InterPro" id="IPR051283">
    <property type="entry name" value="Sec_Metabolite_Acyltrans"/>
</dbReference>
<keyword evidence="6" id="KW-1185">Reference proteome</keyword>
<keyword evidence="3" id="KW-0808">Transferase</keyword>
<comment type="similarity">
    <text evidence="2">Belongs to the plant acyltransferase family.</text>
</comment>
<evidence type="ECO:0000256" key="2">
    <source>
        <dbReference type="ARBA" id="ARBA00009861"/>
    </source>
</evidence>
<dbReference type="Proteomes" id="UP000243519">
    <property type="component" value="Unassembled WGS sequence"/>
</dbReference>
<evidence type="ECO:0008006" key="7">
    <source>
        <dbReference type="Google" id="ProtNLM"/>
    </source>
</evidence>
<dbReference type="PANTHER" id="PTHR31896">
    <property type="entry name" value="FAMILY REGULATORY PROTEIN, PUTATIVE (AFU_ORTHOLOGUE AFUA_3G14730)-RELATED"/>
    <property type="match status" value="1"/>
</dbReference>
<organism evidence="5 6">
    <name type="scientific">Trichophyton violaceum</name>
    <dbReference type="NCBI Taxonomy" id="34388"/>
    <lineage>
        <taxon>Eukaryota</taxon>
        <taxon>Fungi</taxon>
        <taxon>Dikarya</taxon>
        <taxon>Ascomycota</taxon>
        <taxon>Pezizomycotina</taxon>
        <taxon>Eurotiomycetes</taxon>
        <taxon>Eurotiomycetidae</taxon>
        <taxon>Onygenales</taxon>
        <taxon>Arthrodermataceae</taxon>
        <taxon>Trichophyton</taxon>
    </lineage>
</organism>
<dbReference type="PANTHER" id="PTHR31896:SF69">
    <property type="entry name" value="FAMILY REGULATORY PROTEIN, PUTATIVE (AFU_ORTHOLOGUE AFUA_3G14730)-RELATED"/>
    <property type="match status" value="1"/>
</dbReference>
<evidence type="ECO:0000256" key="3">
    <source>
        <dbReference type="ARBA" id="ARBA00022679"/>
    </source>
</evidence>
<keyword evidence="4" id="KW-0012">Acyltransferase</keyword>
<comment type="caution">
    <text evidence="5">The sequence shown here is derived from an EMBL/GenBank/DDBJ whole genome shotgun (WGS) entry which is preliminary data.</text>
</comment>
<dbReference type="InterPro" id="IPR023213">
    <property type="entry name" value="CAT-like_dom_sf"/>
</dbReference>
<dbReference type="Gene3D" id="3.30.559.10">
    <property type="entry name" value="Chloramphenicol acetyltransferase-like domain"/>
    <property type="match status" value="2"/>
</dbReference>
<name>A0A178FTC1_TRIVO</name>
<evidence type="ECO:0000313" key="6">
    <source>
        <dbReference type="Proteomes" id="UP000243519"/>
    </source>
</evidence>
<evidence type="ECO:0000256" key="1">
    <source>
        <dbReference type="ARBA" id="ARBA00005179"/>
    </source>
</evidence>